<proteinExistence type="predicted"/>
<evidence type="ECO:0000313" key="2">
    <source>
        <dbReference type="EMBL" id="GAA4027049.1"/>
    </source>
</evidence>
<dbReference type="Proteomes" id="UP001424459">
    <property type="component" value="Unassembled WGS sequence"/>
</dbReference>
<keyword evidence="3" id="KW-1185">Reference proteome</keyword>
<reference evidence="3" key="1">
    <citation type="journal article" date="2019" name="Int. J. Syst. Evol. Microbiol.">
        <title>The Global Catalogue of Microorganisms (GCM) 10K type strain sequencing project: providing services to taxonomists for standard genome sequencing and annotation.</title>
        <authorList>
            <consortium name="The Broad Institute Genomics Platform"/>
            <consortium name="The Broad Institute Genome Sequencing Center for Infectious Disease"/>
            <person name="Wu L."/>
            <person name="Ma J."/>
        </authorList>
    </citation>
    <scope>NUCLEOTIDE SEQUENCE [LARGE SCALE GENOMIC DNA]</scope>
    <source>
        <strain evidence="3">JCM 17564</strain>
    </source>
</reference>
<evidence type="ECO:0000256" key="1">
    <source>
        <dbReference type="SAM" id="MobiDB-lite"/>
    </source>
</evidence>
<accession>A0ABP7TJG0</accession>
<dbReference type="RefSeq" id="WP_344695105.1">
    <property type="nucleotide sequence ID" value="NZ_BAABBR010000001.1"/>
</dbReference>
<feature type="region of interest" description="Disordered" evidence="1">
    <location>
        <begin position="59"/>
        <end position="80"/>
    </location>
</feature>
<name>A0ABP7TJG0_9SPHN</name>
<protein>
    <recommendedName>
        <fullName evidence="4">Histidine kinase</fullName>
    </recommendedName>
</protein>
<comment type="caution">
    <text evidence="2">The sequence shown here is derived from an EMBL/GenBank/DDBJ whole genome shotgun (WGS) entry which is preliminary data.</text>
</comment>
<dbReference type="EMBL" id="BAABBR010000001">
    <property type="protein sequence ID" value="GAA4027049.1"/>
    <property type="molecule type" value="Genomic_DNA"/>
</dbReference>
<gene>
    <name evidence="2" type="ORF">GCM10022281_02090</name>
</gene>
<evidence type="ECO:0000313" key="3">
    <source>
        <dbReference type="Proteomes" id="UP001424459"/>
    </source>
</evidence>
<organism evidence="2 3">
    <name type="scientific">Sphingomonas rosea</name>
    <dbReference type="NCBI Taxonomy" id="335605"/>
    <lineage>
        <taxon>Bacteria</taxon>
        <taxon>Pseudomonadati</taxon>
        <taxon>Pseudomonadota</taxon>
        <taxon>Alphaproteobacteria</taxon>
        <taxon>Sphingomonadales</taxon>
        <taxon>Sphingomonadaceae</taxon>
        <taxon>Sphingomonas</taxon>
    </lineage>
</organism>
<evidence type="ECO:0008006" key="4">
    <source>
        <dbReference type="Google" id="ProtNLM"/>
    </source>
</evidence>
<sequence>MGREGRAEVLATLQHALGQTLQLAREMAGDPLVGNEARAFLGRLDAIKAEVDLLCVTPRQRPPQHLPDNDECDLSRRLWN</sequence>